<proteinExistence type="predicted"/>
<gene>
    <name evidence="1" type="ORF">CA2015_1291</name>
</gene>
<accession>A0A0H4P9B1</accession>
<dbReference type="RefSeq" id="WP_048641158.1">
    <property type="nucleotide sequence ID" value="NZ_CP012040.1"/>
</dbReference>
<organism evidence="1 2">
    <name type="scientific">Cyclobacterium amurskyense</name>
    <dbReference type="NCBI Taxonomy" id="320787"/>
    <lineage>
        <taxon>Bacteria</taxon>
        <taxon>Pseudomonadati</taxon>
        <taxon>Bacteroidota</taxon>
        <taxon>Cytophagia</taxon>
        <taxon>Cytophagales</taxon>
        <taxon>Cyclobacteriaceae</taxon>
        <taxon>Cyclobacterium</taxon>
    </lineage>
</organism>
<dbReference type="AlphaFoldDB" id="A0A0H4P9B1"/>
<dbReference type="EMBL" id="CP012040">
    <property type="protein sequence ID" value="AKP50739.1"/>
    <property type="molecule type" value="Genomic_DNA"/>
</dbReference>
<sequence length="73" mass="7895">MNKEAKQGILIALKKGGIAKVEASQLLKSNGIVLLDLSRAPKKIDPIEALLAKVPDLKNHFIRIVTLGNGKRP</sequence>
<dbReference type="OrthoDB" id="840354at2"/>
<reference evidence="1 2" key="1">
    <citation type="submission" date="2015-07" db="EMBL/GenBank/DDBJ databases">
        <authorList>
            <person name="Kim K.M."/>
        </authorList>
    </citation>
    <scope>NUCLEOTIDE SEQUENCE [LARGE SCALE GENOMIC DNA]</scope>
    <source>
        <strain evidence="1 2">KCTC 12363</strain>
    </source>
</reference>
<dbReference type="KEGG" id="camu:CA2015_1291"/>
<name>A0A0H4P9B1_9BACT</name>
<protein>
    <submittedName>
        <fullName evidence="1">Uncharacterized protein</fullName>
    </submittedName>
</protein>
<evidence type="ECO:0000313" key="2">
    <source>
        <dbReference type="Proteomes" id="UP000036520"/>
    </source>
</evidence>
<dbReference type="Proteomes" id="UP000036520">
    <property type="component" value="Chromosome"/>
</dbReference>
<keyword evidence="2" id="KW-1185">Reference proteome</keyword>
<evidence type="ECO:0000313" key="1">
    <source>
        <dbReference type="EMBL" id="AKP50739.1"/>
    </source>
</evidence>
<dbReference type="STRING" id="320787.CA2015_1291"/>